<dbReference type="Gene3D" id="3.60.21.10">
    <property type="match status" value="1"/>
</dbReference>
<accession>A0A444HJQ6</accession>
<sequence length="442" mass="49168">MSRISTPDLPATPYKFYRPDARLIGVAAKAALLADYWDAPFAGAATDGAEFGFRDEVYWFYKSARPITKSEAGAHSLMNRRDSSVVSLPRDFDTECSLTMGVAGDLIQAEGLEQSKNILFSNVADILFEKDLSFANYESVAAEDDIVKKALGDGRSFTMCCSKAQYSTLTQHNGKRFSVLNTANNHTFDLDLAGLETTQKLLEQDGIVSIGTPRDIEEYGRGSVLTINGIKIGFVSATFGIRRFKLPVHQRHRIHVAKLCSKYVAPELELLKQQIADCKAQGCDFIVGSLHWGWEFEFFPRESQIEAAHALVEAGVDLLLGHHPHVIQPVEIYPTKRDPNRIAVIAYSLGSTTFGWFTAPYMMLSLMLDIQLSKGTVDGEQRTYIAAAKPIPVFRHHFMQDGKLLMRIEKLVEHLAPSGKMTSSVQQMNEYAKLVLGDSYAR</sequence>
<dbReference type="AlphaFoldDB" id="A0A444HJQ6"/>
<dbReference type="PANTHER" id="PTHR33393">
    <property type="entry name" value="POLYGLUTAMINE SYNTHESIS ACCESSORY PROTEIN RV0574C-RELATED"/>
    <property type="match status" value="1"/>
</dbReference>
<name>A0A444HJQ6_RHILE</name>
<protein>
    <submittedName>
        <fullName evidence="3">CapA family protein</fullName>
    </submittedName>
</protein>
<evidence type="ECO:0000259" key="2">
    <source>
        <dbReference type="SMART" id="SM00854"/>
    </source>
</evidence>
<organism evidence="3 4">
    <name type="scientific">Rhizobium leguminosarum</name>
    <dbReference type="NCBI Taxonomy" id="384"/>
    <lineage>
        <taxon>Bacteria</taxon>
        <taxon>Pseudomonadati</taxon>
        <taxon>Pseudomonadota</taxon>
        <taxon>Alphaproteobacteria</taxon>
        <taxon>Hyphomicrobiales</taxon>
        <taxon>Rhizobiaceae</taxon>
        <taxon>Rhizobium/Agrobacterium group</taxon>
        <taxon>Rhizobium</taxon>
    </lineage>
</organism>
<gene>
    <name evidence="3" type="ORF">EHI47_34895</name>
</gene>
<evidence type="ECO:0000313" key="3">
    <source>
        <dbReference type="EMBL" id="RWX21882.1"/>
    </source>
</evidence>
<dbReference type="SMART" id="SM00854">
    <property type="entry name" value="PGA_cap"/>
    <property type="match status" value="1"/>
</dbReference>
<evidence type="ECO:0000313" key="4">
    <source>
        <dbReference type="Proteomes" id="UP000283817"/>
    </source>
</evidence>
<dbReference type="CDD" id="cd07381">
    <property type="entry name" value="MPP_CapA"/>
    <property type="match status" value="1"/>
</dbReference>
<comment type="similarity">
    <text evidence="1">Belongs to the CapA family.</text>
</comment>
<evidence type="ECO:0000256" key="1">
    <source>
        <dbReference type="ARBA" id="ARBA00005662"/>
    </source>
</evidence>
<feature type="domain" description="Capsule synthesis protein CapA" evidence="2">
    <location>
        <begin position="99"/>
        <end position="356"/>
    </location>
</feature>
<dbReference type="SUPFAM" id="SSF56300">
    <property type="entry name" value="Metallo-dependent phosphatases"/>
    <property type="match status" value="1"/>
</dbReference>
<dbReference type="RefSeq" id="WP_128412515.1">
    <property type="nucleotide sequence ID" value="NZ_SBHX01000104.1"/>
</dbReference>
<dbReference type="InterPro" id="IPR029052">
    <property type="entry name" value="Metallo-depent_PP-like"/>
</dbReference>
<proteinExistence type="inferred from homology"/>
<comment type="caution">
    <text evidence="3">The sequence shown here is derived from an EMBL/GenBank/DDBJ whole genome shotgun (WGS) entry which is preliminary data.</text>
</comment>
<dbReference type="EMBL" id="SBHX01000104">
    <property type="protein sequence ID" value="RWX21882.1"/>
    <property type="molecule type" value="Genomic_DNA"/>
</dbReference>
<dbReference type="InterPro" id="IPR019079">
    <property type="entry name" value="Capsule_synth_CapA"/>
</dbReference>
<dbReference type="Pfam" id="PF09587">
    <property type="entry name" value="PGA_cap"/>
    <property type="match status" value="1"/>
</dbReference>
<dbReference type="InterPro" id="IPR052169">
    <property type="entry name" value="CW_Biosynth-Accessory"/>
</dbReference>
<dbReference type="Proteomes" id="UP000283817">
    <property type="component" value="Unassembled WGS sequence"/>
</dbReference>
<dbReference type="PANTHER" id="PTHR33393:SF11">
    <property type="entry name" value="POLYGLUTAMINE SYNTHESIS ACCESSORY PROTEIN RV0574C-RELATED"/>
    <property type="match status" value="1"/>
</dbReference>
<reference evidence="3 4" key="1">
    <citation type="submission" date="2019-01" db="EMBL/GenBank/DDBJ databases">
        <title>RHIZO-ID as a novel technology for direct rhizobia identification.</title>
        <authorList>
            <person name="De Meyer S.E."/>
        </authorList>
    </citation>
    <scope>NUCLEOTIDE SEQUENCE [LARGE SCALE GENOMIC DNA]</scope>
    <source>
        <strain evidence="3 4">WSM448</strain>
    </source>
</reference>